<comment type="caution">
    <text evidence="3">The sequence shown here is derived from an EMBL/GenBank/DDBJ whole genome shotgun (WGS) entry which is preliminary data.</text>
</comment>
<dbReference type="SUPFAM" id="SSF56672">
    <property type="entry name" value="DNA/RNA polymerases"/>
    <property type="match status" value="1"/>
</dbReference>
<dbReference type="InterPro" id="IPR051083">
    <property type="entry name" value="GrpII_Intron_Splice-Mob/Def"/>
</dbReference>
<dbReference type="PANTHER" id="PTHR34047:SF8">
    <property type="entry name" value="PROTEIN YKFC"/>
    <property type="match status" value="1"/>
</dbReference>
<organism evidence="3 5">
    <name type="scientific">Paenibacillus glucanolyticus</name>
    <dbReference type="NCBI Taxonomy" id="59843"/>
    <lineage>
        <taxon>Bacteria</taxon>
        <taxon>Bacillati</taxon>
        <taxon>Bacillota</taxon>
        <taxon>Bacilli</taxon>
        <taxon>Bacillales</taxon>
        <taxon>Paenibacillaceae</taxon>
        <taxon>Paenibacillus</taxon>
    </lineage>
</organism>
<protein>
    <submittedName>
        <fullName evidence="3">Group II intron reverse transcriptase/maturase</fullName>
    </submittedName>
</protein>
<accession>A0A163LPA9</accession>
<dbReference type="EMBL" id="LWMH01000001">
    <property type="protein sequence ID" value="KZS48305.1"/>
    <property type="molecule type" value="Genomic_DNA"/>
</dbReference>
<evidence type="ECO:0000259" key="1">
    <source>
        <dbReference type="PROSITE" id="PS50878"/>
    </source>
</evidence>
<dbReference type="Pfam" id="PF00078">
    <property type="entry name" value="RVT_1"/>
    <property type="match status" value="1"/>
</dbReference>
<dbReference type="CDD" id="cd01651">
    <property type="entry name" value="RT_G2_intron"/>
    <property type="match status" value="1"/>
</dbReference>
<keyword evidence="3" id="KW-0695">RNA-directed DNA polymerase</keyword>
<proteinExistence type="predicted"/>
<dbReference type="PROSITE" id="PS50878">
    <property type="entry name" value="RT_POL"/>
    <property type="match status" value="1"/>
</dbReference>
<dbReference type="InterPro" id="IPR043502">
    <property type="entry name" value="DNA/RNA_pol_sf"/>
</dbReference>
<feature type="domain" description="Reverse transcriptase" evidence="1">
    <location>
        <begin position="78"/>
        <end position="331"/>
    </location>
</feature>
<name>A0A163LPA9_9BACL</name>
<dbReference type="PANTHER" id="PTHR34047">
    <property type="entry name" value="NUCLEAR INTRON MATURASE 1, MITOCHONDRIAL-RELATED"/>
    <property type="match status" value="1"/>
</dbReference>
<dbReference type="RefSeq" id="WP_006210078.1">
    <property type="nucleotide sequence ID" value="NZ_CBCSBX010000029.1"/>
</dbReference>
<dbReference type="KEGG" id="pglu:A3958_22165"/>
<dbReference type="CDD" id="cd00085">
    <property type="entry name" value="HNHc"/>
    <property type="match status" value="1"/>
</dbReference>
<dbReference type="Proteomes" id="UP000076796">
    <property type="component" value="Unassembled WGS sequence"/>
</dbReference>
<gene>
    <name evidence="2" type="ORF">AWU65_03540</name>
    <name evidence="3" type="ORF">AWU65_21405</name>
    <name evidence="4" type="ORF">AWU65_22905</name>
</gene>
<evidence type="ECO:0000313" key="4">
    <source>
        <dbReference type="EMBL" id="KZS48576.1"/>
    </source>
</evidence>
<keyword evidence="3" id="KW-0548">Nucleotidyltransferase</keyword>
<dbReference type="EMBL" id="LWMH01000001">
    <property type="protein sequence ID" value="KZS48576.1"/>
    <property type="molecule type" value="Genomic_DNA"/>
</dbReference>
<dbReference type="SMART" id="SM00507">
    <property type="entry name" value="HNHc"/>
    <property type="match status" value="1"/>
</dbReference>
<dbReference type="GeneID" id="97556172"/>
<dbReference type="AlphaFoldDB" id="A0A163LPA9"/>
<dbReference type="NCBIfam" id="TIGR04416">
    <property type="entry name" value="group_II_RT_mat"/>
    <property type="match status" value="1"/>
</dbReference>
<dbReference type="GO" id="GO:0003964">
    <property type="term" value="F:RNA-directed DNA polymerase activity"/>
    <property type="evidence" value="ECO:0007669"/>
    <property type="project" value="UniProtKB-KW"/>
</dbReference>
<dbReference type="InterPro" id="IPR030931">
    <property type="entry name" value="Group_II_RT_mat"/>
</dbReference>
<reference evidence="3" key="1">
    <citation type="journal article" date="2016" name="Genome Announc.">
        <title>Draft genomes of two strains of Paenibacillus glucanolyticus with capability to degrade lignocellulose.</title>
        <authorList>
            <person name="Mathews S.L."/>
            <person name="Pawlak J."/>
            <person name="Grunden A.M."/>
        </authorList>
    </citation>
    <scope>NUCLEOTIDE SEQUENCE [LARGE SCALE GENOMIC DNA]</scope>
    <source>
        <strain evidence="3">SLM1</strain>
    </source>
</reference>
<dbReference type="STRING" id="59843.A3958_20525"/>
<keyword evidence="5" id="KW-1185">Reference proteome</keyword>
<sequence>MQTLRYWDYYDMTSTFTDLYENAQKRIAFNNLYDLIITKQNILLAYRTIKSNKGSVTPGTDGKTIDNLKTLTDEEMVLLIRRRLLNYQPKKVRRVHIPKPNGKKRPLGIPCITDRIIQQCFKQVIEPIAEAYFYKHSYGFRPVRSAHNALARVQHLINMANLHYVVDVDIQGFFDNVNHTLLLKQLWNMGIRDKRVLRIISKMLKAEIEGEGTPLKGTPQGGILSPLLSNIVLNDLDQWVAGQWVNFETQYAYAGNFHRIRALKKTNLKEGYIVRYADDFKILCRDWKTAHRWYHAVRLYLKDRLKLDISPEKSQIVNLRKRKSDFLGFTIWAEKKGKKRVAYTGINNKKKEQLKKEAKDRIKTIHKSPTAQNALLFNSFVLGIHRYFSRATHVSVEFARLAYDLKAFTYNRLKAIGKYQHPDIPPPTYKKFYKNNYRTFKVAGVFLFPLRDVKTMNNLCFQQDLNPFTSEGRTLLHKKLNPDINSEIIKLMKSNIPDRSIEYLDNRLSRYSMKAGKCEISGVFLTADEIHCHHLQPLHLGGTDMYKNLRILHKDIHKIIHASIPETIVKLMSTIEISESIIQKINQYRKMSNLEPIDIKI</sequence>
<dbReference type="Gene3D" id="1.10.30.50">
    <property type="match status" value="1"/>
</dbReference>
<evidence type="ECO:0000313" key="5">
    <source>
        <dbReference type="Proteomes" id="UP000076796"/>
    </source>
</evidence>
<dbReference type="KEGG" id="pglu:A3958_20525"/>
<dbReference type="EMBL" id="LWMH01000001">
    <property type="protein sequence ID" value="KZS45067.1"/>
    <property type="molecule type" value="Genomic_DNA"/>
</dbReference>
<dbReference type="InterPro" id="IPR003615">
    <property type="entry name" value="HNH_nuc"/>
</dbReference>
<evidence type="ECO:0000313" key="3">
    <source>
        <dbReference type="EMBL" id="KZS48305.1"/>
    </source>
</evidence>
<evidence type="ECO:0000313" key="2">
    <source>
        <dbReference type="EMBL" id="KZS45067.1"/>
    </source>
</evidence>
<dbReference type="InterPro" id="IPR000477">
    <property type="entry name" value="RT_dom"/>
</dbReference>
<keyword evidence="3" id="KW-0808">Transferase</keyword>
<dbReference type="OrthoDB" id="9793236at2"/>